<reference evidence="2" key="1">
    <citation type="journal article" date="2023" name="Mol. Biol. Evol.">
        <title>Third-Generation Sequencing Reveals the Adaptive Role of the Epigenome in Three Deep-Sea Polychaetes.</title>
        <authorList>
            <person name="Perez M."/>
            <person name="Aroh O."/>
            <person name="Sun Y."/>
            <person name="Lan Y."/>
            <person name="Juniper S.K."/>
            <person name="Young C.R."/>
            <person name="Angers B."/>
            <person name="Qian P.Y."/>
        </authorList>
    </citation>
    <scope>NUCLEOTIDE SEQUENCE</scope>
    <source>
        <strain evidence="2">P08H-3</strain>
    </source>
</reference>
<organism evidence="2 3">
    <name type="scientific">Paralvinella palmiformis</name>
    <dbReference type="NCBI Taxonomy" id="53620"/>
    <lineage>
        <taxon>Eukaryota</taxon>
        <taxon>Metazoa</taxon>
        <taxon>Spiralia</taxon>
        <taxon>Lophotrochozoa</taxon>
        <taxon>Annelida</taxon>
        <taxon>Polychaeta</taxon>
        <taxon>Sedentaria</taxon>
        <taxon>Canalipalpata</taxon>
        <taxon>Terebellida</taxon>
        <taxon>Terebelliformia</taxon>
        <taxon>Alvinellidae</taxon>
        <taxon>Paralvinella</taxon>
    </lineage>
</organism>
<proteinExistence type="predicted"/>
<feature type="region of interest" description="Disordered" evidence="1">
    <location>
        <begin position="1"/>
        <end position="32"/>
    </location>
</feature>
<dbReference type="EMBL" id="JAODUP010000007">
    <property type="protein sequence ID" value="KAK2169729.1"/>
    <property type="molecule type" value="Genomic_DNA"/>
</dbReference>
<evidence type="ECO:0000256" key="1">
    <source>
        <dbReference type="SAM" id="MobiDB-lite"/>
    </source>
</evidence>
<evidence type="ECO:0000313" key="2">
    <source>
        <dbReference type="EMBL" id="KAK2169729.1"/>
    </source>
</evidence>
<name>A0AAD9KDJ4_9ANNE</name>
<feature type="compositionally biased region" description="Basic residues" evidence="1">
    <location>
        <begin position="9"/>
        <end position="23"/>
    </location>
</feature>
<dbReference type="AlphaFoldDB" id="A0AAD9KDJ4"/>
<evidence type="ECO:0000313" key="3">
    <source>
        <dbReference type="Proteomes" id="UP001208570"/>
    </source>
</evidence>
<accession>A0AAD9KDJ4</accession>
<sequence>MLLLDETSHRHKQYRDSIRRRRSPQCSGHPIACSDRERQAKVGYPGKAVDICNIAVIRCHPSTKVRDILHGVLRPEARLPQ</sequence>
<protein>
    <submittedName>
        <fullName evidence="2">Uncharacterized protein</fullName>
    </submittedName>
</protein>
<dbReference type="Proteomes" id="UP001208570">
    <property type="component" value="Unassembled WGS sequence"/>
</dbReference>
<gene>
    <name evidence="2" type="ORF">LSH36_7g03031</name>
</gene>
<comment type="caution">
    <text evidence="2">The sequence shown here is derived from an EMBL/GenBank/DDBJ whole genome shotgun (WGS) entry which is preliminary data.</text>
</comment>
<keyword evidence="3" id="KW-1185">Reference proteome</keyword>